<evidence type="ECO:0000256" key="5">
    <source>
        <dbReference type="ARBA" id="ARBA00023054"/>
    </source>
</evidence>
<dbReference type="GO" id="GO:0016477">
    <property type="term" value="P:cell migration"/>
    <property type="evidence" value="ECO:0007669"/>
    <property type="project" value="TreeGrafter"/>
</dbReference>
<feature type="domain" description="WW" evidence="7">
    <location>
        <begin position="9"/>
        <end position="42"/>
    </location>
</feature>
<dbReference type="InterPro" id="IPR036020">
    <property type="entry name" value="WW_dom_sf"/>
</dbReference>
<dbReference type="FunFam" id="2.20.70.10:FF:000041">
    <property type="entry name" value="WW and C2 domain containing 1"/>
    <property type="match status" value="1"/>
</dbReference>
<keyword evidence="9" id="KW-1185">Reference proteome</keyword>
<dbReference type="InterPro" id="IPR001202">
    <property type="entry name" value="WW_dom"/>
</dbReference>
<evidence type="ECO:0000259" key="7">
    <source>
        <dbReference type="PROSITE" id="PS50020"/>
    </source>
</evidence>
<dbReference type="CDD" id="cd00201">
    <property type="entry name" value="WW"/>
    <property type="match status" value="1"/>
</dbReference>
<dbReference type="PROSITE" id="PS50020">
    <property type="entry name" value="WW_DOMAIN_2"/>
    <property type="match status" value="1"/>
</dbReference>
<dbReference type="PANTHER" id="PTHR14791:SF29">
    <property type="entry name" value="PROTEIN KIBRA"/>
    <property type="match status" value="1"/>
</dbReference>
<dbReference type="Proteomes" id="UP000288216">
    <property type="component" value="Unassembled WGS sequence"/>
</dbReference>
<comment type="caution">
    <text evidence="8">The sequence shown here is derived from an EMBL/GenBank/DDBJ whole genome shotgun (WGS) entry which is preliminary data.</text>
</comment>
<name>A0A401NQK4_SCYTO</name>
<dbReference type="OMA" id="KATDISC"/>
<keyword evidence="6" id="KW-0804">Transcription</keyword>
<evidence type="ECO:0000313" key="9">
    <source>
        <dbReference type="Proteomes" id="UP000288216"/>
    </source>
</evidence>
<comment type="subcellular location">
    <subcellularLocation>
        <location evidence="1">Cytoplasm</location>
    </subcellularLocation>
</comment>
<keyword evidence="5" id="KW-0175">Coiled coil</keyword>
<organism evidence="8 9">
    <name type="scientific">Scyliorhinus torazame</name>
    <name type="common">Cloudy catshark</name>
    <name type="synonym">Catulus torazame</name>
    <dbReference type="NCBI Taxonomy" id="75743"/>
    <lineage>
        <taxon>Eukaryota</taxon>
        <taxon>Metazoa</taxon>
        <taxon>Chordata</taxon>
        <taxon>Craniata</taxon>
        <taxon>Vertebrata</taxon>
        <taxon>Chondrichthyes</taxon>
        <taxon>Elasmobranchii</taxon>
        <taxon>Galeomorphii</taxon>
        <taxon>Galeoidea</taxon>
        <taxon>Carcharhiniformes</taxon>
        <taxon>Scyliorhinidae</taxon>
        <taxon>Scyliorhinus</taxon>
    </lineage>
</organism>
<dbReference type="GO" id="GO:0019900">
    <property type="term" value="F:kinase binding"/>
    <property type="evidence" value="ECO:0007669"/>
    <property type="project" value="TreeGrafter"/>
</dbReference>
<dbReference type="AlphaFoldDB" id="A0A401NQK4"/>
<evidence type="ECO:0000256" key="3">
    <source>
        <dbReference type="ARBA" id="ARBA00022553"/>
    </source>
</evidence>
<dbReference type="SUPFAM" id="SSF51045">
    <property type="entry name" value="WW domain"/>
    <property type="match status" value="2"/>
</dbReference>
<protein>
    <recommendedName>
        <fullName evidence="7">WW domain-containing protein</fullName>
    </recommendedName>
</protein>
<dbReference type="InterPro" id="IPR051105">
    <property type="entry name" value="WWC/KIBRA_Hippo_Reg"/>
</dbReference>
<dbReference type="EMBL" id="BFAA01006620">
    <property type="protein sequence ID" value="GCB63173.1"/>
    <property type="molecule type" value="Genomic_DNA"/>
</dbReference>
<accession>A0A401NQK4</accession>
<dbReference type="PROSITE" id="PS01159">
    <property type="entry name" value="WW_DOMAIN_1"/>
    <property type="match status" value="1"/>
</dbReference>
<dbReference type="GO" id="GO:0005737">
    <property type="term" value="C:cytoplasm"/>
    <property type="evidence" value="ECO:0007669"/>
    <property type="project" value="UniProtKB-SubCell"/>
</dbReference>
<evidence type="ECO:0000256" key="2">
    <source>
        <dbReference type="ARBA" id="ARBA00022490"/>
    </source>
</evidence>
<keyword evidence="4" id="KW-0805">Transcription regulation</keyword>
<keyword evidence="2" id="KW-0963">Cytoplasm</keyword>
<dbReference type="PANTHER" id="PTHR14791">
    <property type="entry name" value="BOMB/KIRA PROTEINS"/>
    <property type="match status" value="1"/>
</dbReference>
<dbReference type="SMART" id="SM00456">
    <property type="entry name" value="WW"/>
    <property type="match status" value="1"/>
</dbReference>
<evidence type="ECO:0000256" key="1">
    <source>
        <dbReference type="ARBA" id="ARBA00004496"/>
    </source>
</evidence>
<evidence type="ECO:0000256" key="6">
    <source>
        <dbReference type="ARBA" id="ARBA00023163"/>
    </source>
</evidence>
<dbReference type="OrthoDB" id="2020426at2759"/>
<evidence type="ECO:0000313" key="8">
    <source>
        <dbReference type="EMBL" id="GCB63173.1"/>
    </source>
</evidence>
<dbReference type="GO" id="GO:0060090">
    <property type="term" value="F:molecular adaptor activity"/>
    <property type="evidence" value="ECO:0007669"/>
    <property type="project" value="TreeGrafter"/>
</dbReference>
<dbReference type="Gene3D" id="2.20.70.10">
    <property type="match status" value="2"/>
</dbReference>
<dbReference type="Pfam" id="PF00397">
    <property type="entry name" value="WW"/>
    <property type="match status" value="1"/>
</dbReference>
<dbReference type="GO" id="GO:0006355">
    <property type="term" value="P:regulation of DNA-templated transcription"/>
    <property type="evidence" value="ECO:0007669"/>
    <property type="project" value="TreeGrafter"/>
</dbReference>
<reference evidence="8 9" key="1">
    <citation type="journal article" date="2018" name="Nat. Ecol. Evol.">
        <title>Shark genomes provide insights into elasmobranch evolution and the origin of vertebrates.</title>
        <authorList>
            <person name="Hara Y"/>
            <person name="Yamaguchi K"/>
            <person name="Onimaru K"/>
            <person name="Kadota M"/>
            <person name="Koyanagi M"/>
            <person name="Keeley SD"/>
            <person name="Tatsumi K"/>
            <person name="Tanaka K"/>
            <person name="Motone F"/>
            <person name="Kageyama Y"/>
            <person name="Nozu R"/>
            <person name="Adachi N"/>
            <person name="Nishimura O"/>
            <person name="Nakagawa R"/>
            <person name="Tanegashima C"/>
            <person name="Kiyatake I"/>
            <person name="Matsumoto R"/>
            <person name="Murakumo K"/>
            <person name="Nishida K"/>
            <person name="Terakita A"/>
            <person name="Kuratani S"/>
            <person name="Sato K"/>
            <person name="Hyodo S Kuraku.S."/>
        </authorList>
    </citation>
    <scope>NUCLEOTIDE SEQUENCE [LARGE SCALE GENOMIC DNA]</scope>
</reference>
<dbReference type="GO" id="GO:0035330">
    <property type="term" value="P:regulation of hippo signaling"/>
    <property type="evidence" value="ECO:0007669"/>
    <property type="project" value="TreeGrafter"/>
</dbReference>
<gene>
    <name evidence="8" type="ORF">scyTo_0013163</name>
</gene>
<sequence>MHRKGNGELPLPDGWEEARDYDGKVFYIDHNTKQTSWIDPRDRFTKPLTFADCAGDELPLGWEDAYDSQIGIFYIDHINSKCQGAVMISRALAQQAMIL</sequence>
<proteinExistence type="predicted"/>
<keyword evidence="3" id="KW-0597">Phosphoprotein</keyword>
<dbReference type="STRING" id="75743.A0A401NQK4"/>
<evidence type="ECO:0000256" key="4">
    <source>
        <dbReference type="ARBA" id="ARBA00023015"/>
    </source>
</evidence>
<dbReference type="GO" id="GO:0046621">
    <property type="term" value="P:negative regulation of organ growth"/>
    <property type="evidence" value="ECO:0007669"/>
    <property type="project" value="TreeGrafter"/>
</dbReference>